<organism evidence="4 5">
    <name type="scientific">Cuscuta campestris</name>
    <dbReference type="NCBI Taxonomy" id="132261"/>
    <lineage>
        <taxon>Eukaryota</taxon>
        <taxon>Viridiplantae</taxon>
        <taxon>Streptophyta</taxon>
        <taxon>Embryophyta</taxon>
        <taxon>Tracheophyta</taxon>
        <taxon>Spermatophyta</taxon>
        <taxon>Magnoliopsida</taxon>
        <taxon>eudicotyledons</taxon>
        <taxon>Gunneridae</taxon>
        <taxon>Pentapetalae</taxon>
        <taxon>asterids</taxon>
        <taxon>lamiids</taxon>
        <taxon>Solanales</taxon>
        <taxon>Convolvulaceae</taxon>
        <taxon>Cuscuteae</taxon>
        <taxon>Cuscuta</taxon>
        <taxon>Cuscuta subgen. Grammica</taxon>
        <taxon>Cuscuta sect. Cleistogrammica</taxon>
    </lineage>
</organism>
<dbReference type="PANTHER" id="PTHR46148:SF57">
    <property type="entry name" value="OS12G0499874 PROTEIN"/>
    <property type="match status" value="1"/>
</dbReference>
<proteinExistence type="predicted"/>
<dbReference type="Proteomes" id="UP000595140">
    <property type="component" value="Unassembled WGS sequence"/>
</dbReference>
<sequence>MTPFEALYGRPPPTFLPYRQGESKVPEVDNFLQERDSLLQRLRENLREAQQRMTTAANKHRTELRFVVGDWVLLKLQPYRQHSVVRRSSQKLARRFYGPYRVLERIGEVAYKLELPAESRIHPVFHVSLLRPYYGDSPEQVQRALSSEFVHGQPLSEPVRVLAEREVLVKGRPLKQWLVEWEDGGRDDATWEPYERIRQRFLALHLEDKVASQADGNVTHGMHGPQEDGMTSKKRKTGRAKMKQAEEARVRKEERGEPRVRRERRPPGWHGDYVLK</sequence>
<feature type="compositionally biased region" description="Basic residues" evidence="2">
    <location>
        <begin position="232"/>
        <end position="242"/>
    </location>
</feature>
<evidence type="ECO:0000313" key="4">
    <source>
        <dbReference type="EMBL" id="VFQ92488.1"/>
    </source>
</evidence>
<dbReference type="EMBL" id="OOIL02004591">
    <property type="protein sequence ID" value="VFQ92488.1"/>
    <property type="molecule type" value="Genomic_DNA"/>
</dbReference>
<evidence type="ECO:0000313" key="5">
    <source>
        <dbReference type="Proteomes" id="UP000595140"/>
    </source>
</evidence>
<name>A0A484MWW7_9ASTE</name>
<evidence type="ECO:0000256" key="1">
    <source>
        <dbReference type="SAM" id="Coils"/>
    </source>
</evidence>
<dbReference type="OrthoDB" id="1280581at2759"/>
<protein>
    <recommendedName>
        <fullName evidence="3">Tf2-1-like SH3-like domain-containing protein</fullName>
    </recommendedName>
</protein>
<feature type="domain" description="Tf2-1-like SH3-like" evidence="3">
    <location>
        <begin position="69"/>
        <end position="133"/>
    </location>
</feature>
<dbReference type="AlphaFoldDB" id="A0A484MWW7"/>
<evidence type="ECO:0000256" key="2">
    <source>
        <dbReference type="SAM" id="MobiDB-lite"/>
    </source>
</evidence>
<feature type="compositionally biased region" description="Basic and acidic residues" evidence="2">
    <location>
        <begin position="243"/>
        <end position="260"/>
    </location>
</feature>
<feature type="region of interest" description="Disordered" evidence="2">
    <location>
        <begin position="215"/>
        <end position="276"/>
    </location>
</feature>
<dbReference type="SUPFAM" id="SSF54160">
    <property type="entry name" value="Chromo domain-like"/>
    <property type="match status" value="1"/>
</dbReference>
<dbReference type="InterPro" id="IPR056924">
    <property type="entry name" value="SH3_Tf2-1"/>
</dbReference>
<dbReference type="Gene3D" id="2.40.50.40">
    <property type="match status" value="1"/>
</dbReference>
<dbReference type="InterPro" id="IPR016197">
    <property type="entry name" value="Chromo-like_dom_sf"/>
</dbReference>
<accession>A0A484MWW7</accession>
<keyword evidence="5" id="KW-1185">Reference proteome</keyword>
<feature type="coiled-coil region" evidence="1">
    <location>
        <begin position="28"/>
        <end position="59"/>
    </location>
</feature>
<gene>
    <name evidence="4" type="ORF">CCAM_LOCUS34264</name>
</gene>
<dbReference type="PANTHER" id="PTHR46148">
    <property type="entry name" value="CHROMO DOMAIN-CONTAINING PROTEIN"/>
    <property type="match status" value="1"/>
</dbReference>
<keyword evidence="1" id="KW-0175">Coiled coil</keyword>
<reference evidence="4 5" key="1">
    <citation type="submission" date="2018-04" db="EMBL/GenBank/DDBJ databases">
        <authorList>
            <person name="Vogel A."/>
        </authorList>
    </citation>
    <scope>NUCLEOTIDE SEQUENCE [LARGE SCALE GENOMIC DNA]</scope>
</reference>
<evidence type="ECO:0000259" key="3">
    <source>
        <dbReference type="Pfam" id="PF24626"/>
    </source>
</evidence>
<dbReference type="Pfam" id="PF24626">
    <property type="entry name" value="SH3_Tf2-1"/>
    <property type="match status" value="1"/>
</dbReference>